<evidence type="ECO:0000259" key="5">
    <source>
        <dbReference type="PROSITE" id="PS51898"/>
    </source>
</evidence>
<dbReference type="KEGG" id="bpar:BN117_2229"/>
<dbReference type="PANTHER" id="PTHR30629:SF2">
    <property type="entry name" value="PROPHAGE INTEGRASE INTS-RELATED"/>
    <property type="match status" value="1"/>
</dbReference>
<organism evidence="6 7">
    <name type="scientific">Bordetella parapertussis (strain Bpp5)</name>
    <dbReference type="NCBI Taxonomy" id="1208660"/>
    <lineage>
        <taxon>Bacteria</taxon>
        <taxon>Pseudomonadati</taxon>
        <taxon>Pseudomonadota</taxon>
        <taxon>Betaproteobacteria</taxon>
        <taxon>Burkholderiales</taxon>
        <taxon>Alcaligenaceae</taxon>
        <taxon>Bordetella</taxon>
    </lineage>
</organism>
<name>K0MDW0_BORPB</name>
<dbReference type="InterPro" id="IPR002104">
    <property type="entry name" value="Integrase_catalytic"/>
</dbReference>
<dbReference type="PROSITE" id="PS51898">
    <property type="entry name" value="TYR_RECOMBINASE"/>
    <property type="match status" value="1"/>
</dbReference>
<keyword evidence="2" id="KW-0229">DNA integration</keyword>
<dbReference type="Proteomes" id="UP000008035">
    <property type="component" value="Chromosome"/>
</dbReference>
<dbReference type="InterPro" id="IPR050808">
    <property type="entry name" value="Phage_Integrase"/>
</dbReference>
<dbReference type="InterPro" id="IPR010998">
    <property type="entry name" value="Integrase_recombinase_N"/>
</dbReference>
<dbReference type="InterPro" id="IPR038488">
    <property type="entry name" value="Integrase_DNA-bd_sf"/>
</dbReference>
<evidence type="ECO:0000256" key="1">
    <source>
        <dbReference type="ARBA" id="ARBA00008857"/>
    </source>
</evidence>
<evidence type="ECO:0000256" key="3">
    <source>
        <dbReference type="ARBA" id="ARBA00023125"/>
    </source>
</evidence>
<dbReference type="AlphaFoldDB" id="K0MDW0"/>
<dbReference type="GO" id="GO:0015074">
    <property type="term" value="P:DNA integration"/>
    <property type="evidence" value="ECO:0007669"/>
    <property type="project" value="UniProtKB-KW"/>
</dbReference>
<dbReference type="EMBL" id="HE965803">
    <property type="protein sequence ID" value="CCJ49562.1"/>
    <property type="molecule type" value="Genomic_DNA"/>
</dbReference>
<feature type="domain" description="Tyr recombinase" evidence="5">
    <location>
        <begin position="223"/>
        <end position="413"/>
    </location>
</feature>
<keyword evidence="3" id="KW-0238">DNA-binding</keyword>
<dbReference type="InterPro" id="IPR013762">
    <property type="entry name" value="Integrase-like_cat_sf"/>
</dbReference>
<dbReference type="Pfam" id="PF13356">
    <property type="entry name" value="Arm-DNA-bind_3"/>
    <property type="match status" value="1"/>
</dbReference>
<dbReference type="GO" id="GO:0003677">
    <property type="term" value="F:DNA binding"/>
    <property type="evidence" value="ECO:0007669"/>
    <property type="project" value="UniProtKB-KW"/>
</dbReference>
<dbReference type="InterPro" id="IPR025166">
    <property type="entry name" value="Integrase_DNA_bind_dom"/>
</dbReference>
<evidence type="ECO:0000313" key="6">
    <source>
        <dbReference type="EMBL" id="CCJ49562.1"/>
    </source>
</evidence>
<dbReference type="PANTHER" id="PTHR30629">
    <property type="entry name" value="PROPHAGE INTEGRASE"/>
    <property type="match status" value="1"/>
</dbReference>
<dbReference type="CDD" id="cd00801">
    <property type="entry name" value="INT_P4_C"/>
    <property type="match status" value="1"/>
</dbReference>
<dbReference type="RefSeq" id="WP_015039750.1">
    <property type="nucleotide sequence ID" value="NC_018828.1"/>
</dbReference>
<dbReference type="Pfam" id="PF00589">
    <property type="entry name" value="Phage_integrase"/>
    <property type="match status" value="1"/>
</dbReference>
<evidence type="ECO:0000313" key="7">
    <source>
        <dbReference type="Proteomes" id="UP000008035"/>
    </source>
</evidence>
<keyword evidence="4" id="KW-0233">DNA recombination</keyword>
<dbReference type="SUPFAM" id="SSF56349">
    <property type="entry name" value="DNA breaking-rejoining enzymes"/>
    <property type="match status" value="1"/>
</dbReference>
<accession>K0MDW0</accession>
<proteinExistence type="inferred from homology"/>
<dbReference type="Gene3D" id="1.10.150.130">
    <property type="match status" value="1"/>
</dbReference>
<protein>
    <submittedName>
        <fullName evidence="6">Integrase or site-specific recombinase</fullName>
    </submittedName>
</protein>
<gene>
    <name evidence="6" type="ordered locus">BN117_2229</name>
</gene>
<dbReference type="InterPro" id="IPR011010">
    <property type="entry name" value="DNA_brk_join_enz"/>
</dbReference>
<dbReference type="Gene3D" id="1.10.443.10">
    <property type="entry name" value="Intergrase catalytic core"/>
    <property type="match status" value="1"/>
</dbReference>
<comment type="similarity">
    <text evidence="1">Belongs to the 'phage' integrase family.</text>
</comment>
<dbReference type="GO" id="GO:0006310">
    <property type="term" value="P:DNA recombination"/>
    <property type="evidence" value="ECO:0007669"/>
    <property type="project" value="UniProtKB-KW"/>
</dbReference>
<reference evidence="6 7" key="1">
    <citation type="journal article" date="2012" name="BMC Genomics">
        <title>Comparative genomics of the classical Bordetella subspecies: the evolution and exchange of virulence-associated diversity amongst closely related pathogens.</title>
        <authorList>
            <person name="Park J."/>
            <person name="Zhang Y."/>
            <person name="Buboltz A.M."/>
            <person name="Zhang X."/>
            <person name="Schuster S.C."/>
            <person name="Ahuja U."/>
            <person name="Liu M."/>
            <person name="Miller J.F."/>
            <person name="Sebaihia M."/>
            <person name="Bentley S.D."/>
            <person name="Parkhill J."/>
            <person name="Harvill E.T."/>
        </authorList>
    </citation>
    <scope>NUCLEOTIDE SEQUENCE [LARGE SCALE GENOMIC DNA]</scope>
    <source>
        <strain evidence="6 7">Bpp5</strain>
    </source>
</reference>
<dbReference type="HOGENOM" id="CLU_027562_0_4_4"/>
<dbReference type="Gene3D" id="3.30.160.390">
    <property type="entry name" value="Integrase, DNA-binding domain"/>
    <property type="match status" value="1"/>
</dbReference>
<evidence type="ECO:0000256" key="2">
    <source>
        <dbReference type="ARBA" id="ARBA00022908"/>
    </source>
</evidence>
<evidence type="ECO:0000256" key="4">
    <source>
        <dbReference type="ARBA" id="ARBA00023172"/>
    </source>
</evidence>
<sequence length="451" mass="50467">MLTDSQLKSLKPGDKAYKVADALGLYVTVATTGTKAFRYDYRFDGKRATLTIGRYEDGTPSRPAQELNDLDFGGVVSLADARALRDRARRMVSAGESPSKTKIEKRTEAADAQTFGTWADKYFEFKADPKSGGEQLAYSTLALRKSIYRRLLEKPLGKKNLGDIKPKVLTDLFDKAKAERGPGPAVHARELVLLVYRFAIGKGVEVANPVESIQRKTIATFQPRERNLDRREIKTFFDALQHTATLPTLRLAVRFMLLTMVRKGEFIGATWKEIDWDRGTWTIPAARMKADRAHTVYLSEQALDILTTFKACFPSSQYLHPSRYESDETISNATLNRVIDATVTRINQGLSDGAVPFESFSVHDLRRTASTRLNEALFPEALVEACLAHQKKDQVAAAYNHAKLPGPRRAIMQGWADMVDCWLRGESAKEVIAATKLRIDEAAHDDADMYL</sequence>